<dbReference type="FunFam" id="3.40.50.720:FF:000084">
    <property type="entry name" value="Short-chain dehydrogenase reductase"/>
    <property type="match status" value="1"/>
</dbReference>
<dbReference type="SUPFAM" id="SSF51735">
    <property type="entry name" value="NAD(P)-binding Rossmann-fold domains"/>
    <property type="match status" value="1"/>
</dbReference>
<dbReference type="AlphaFoldDB" id="A0A3A4NP64"/>
<dbReference type="EMBL" id="QZKU01000114">
    <property type="protein sequence ID" value="RJP17534.1"/>
    <property type="molecule type" value="Genomic_DNA"/>
</dbReference>
<dbReference type="Pfam" id="PF13561">
    <property type="entry name" value="adh_short_C2"/>
    <property type="match status" value="1"/>
</dbReference>
<dbReference type="PRINTS" id="PR00080">
    <property type="entry name" value="SDRFAMILY"/>
</dbReference>
<dbReference type="PANTHER" id="PTHR42760:SF133">
    <property type="entry name" value="3-OXOACYL-[ACYL-CARRIER-PROTEIN] REDUCTASE"/>
    <property type="match status" value="1"/>
</dbReference>
<organism evidence="3 4">
    <name type="scientific">Abyssobacteria bacterium (strain SURF_5)</name>
    <dbReference type="NCBI Taxonomy" id="2093360"/>
    <lineage>
        <taxon>Bacteria</taxon>
        <taxon>Pseudomonadati</taxon>
        <taxon>Candidatus Hydrogenedentota</taxon>
        <taxon>Candidatus Abyssobacteria</taxon>
    </lineage>
</organism>
<dbReference type="PROSITE" id="PS00061">
    <property type="entry name" value="ADH_SHORT"/>
    <property type="match status" value="1"/>
</dbReference>
<keyword evidence="2" id="KW-0560">Oxidoreductase</keyword>
<comment type="similarity">
    <text evidence="1">Belongs to the short-chain dehydrogenases/reductases (SDR) family.</text>
</comment>
<comment type="caution">
    <text evidence="3">The sequence shown here is derived from an EMBL/GenBank/DDBJ whole genome shotgun (WGS) entry which is preliminary data.</text>
</comment>
<dbReference type="NCBIfam" id="NF005559">
    <property type="entry name" value="PRK07231.1"/>
    <property type="match status" value="1"/>
</dbReference>
<gene>
    <name evidence="3" type="ORF">C4520_16350</name>
</gene>
<dbReference type="PANTHER" id="PTHR42760">
    <property type="entry name" value="SHORT-CHAIN DEHYDROGENASES/REDUCTASES FAMILY MEMBER"/>
    <property type="match status" value="1"/>
</dbReference>
<sequence>MGELEGKVAVVTGVGRPRGIGRACALKLASMGADIVISDICRRYEGDLAFYNLGDWEQLQAVVREIEAMGRRALACRVDVAKKNEIEQMVNETVDAFGRIDVLVNNAGTGVGVGPILTISEEAWDKTFAVNAKGTFLCCQAVLPGMMERREGKIVNIASTAGLRGSAQYGAYGASKFSVVGMTQIMAAEFSQFNININCVCPAMVETDLGFEEYEFLSFVRGGTPEEARRRIISQIPLGRPAVAADIANVVAFLVSKQSNYMVGQTVAVTGGMEFGAH</sequence>
<dbReference type="Gene3D" id="3.40.50.720">
    <property type="entry name" value="NAD(P)-binding Rossmann-like Domain"/>
    <property type="match status" value="1"/>
</dbReference>
<evidence type="ECO:0000313" key="4">
    <source>
        <dbReference type="Proteomes" id="UP000265882"/>
    </source>
</evidence>
<dbReference type="InterPro" id="IPR036291">
    <property type="entry name" value="NAD(P)-bd_dom_sf"/>
</dbReference>
<reference evidence="3 4" key="1">
    <citation type="journal article" date="2017" name="ISME J.">
        <title>Energy and carbon metabolisms in a deep terrestrial subsurface fluid microbial community.</title>
        <authorList>
            <person name="Momper L."/>
            <person name="Jungbluth S.P."/>
            <person name="Lee M.D."/>
            <person name="Amend J.P."/>
        </authorList>
    </citation>
    <scope>NUCLEOTIDE SEQUENCE [LARGE SCALE GENOMIC DNA]</scope>
    <source>
        <strain evidence="3">SURF_5</strain>
    </source>
</reference>
<evidence type="ECO:0000256" key="2">
    <source>
        <dbReference type="ARBA" id="ARBA00023002"/>
    </source>
</evidence>
<proteinExistence type="inferred from homology"/>
<dbReference type="InterPro" id="IPR002347">
    <property type="entry name" value="SDR_fam"/>
</dbReference>
<name>A0A3A4NP64_ABYX5</name>
<dbReference type="InterPro" id="IPR020904">
    <property type="entry name" value="Sc_DH/Rdtase_CS"/>
</dbReference>
<protein>
    <submittedName>
        <fullName evidence="3">SDR family oxidoreductase</fullName>
    </submittedName>
</protein>
<evidence type="ECO:0000256" key="1">
    <source>
        <dbReference type="ARBA" id="ARBA00006484"/>
    </source>
</evidence>
<evidence type="ECO:0000313" key="3">
    <source>
        <dbReference type="EMBL" id="RJP17534.1"/>
    </source>
</evidence>
<dbReference type="Proteomes" id="UP000265882">
    <property type="component" value="Unassembled WGS sequence"/>
</dbReference>
<dbReference type="PRINTS" id="PR00081">
    <property type="entry name" value="GDHRDH"/>
</dbReference>
<accession>A0A3A4NP64</accession>
<dbReference type="GO" id="GO:0016616">
    <property type="term" value="F:oxidoreductase activity, acting on the CH-OH group of donors, NAD or NADP as acceptor"/>
    <property type="evidence" value="ECO:0007669"/>
    <property type="project" value="TreeGrafter"/>
</dbReference>